<evidence type="ECO:0000259" key="14">
    <source>
        <dbReference type="PROSITE" id="PS50113"/>
    </source>
</evidence>
<evidence type="ECO:0000313" key="16">
    <source>
        <dbReference type="Proteomes" id="UP000185744"/>
    </source>
</evidence>
<keyword evidence="12" id="KW-0472">Membrane</keyword>
<keyword evidence="9" id="KW-0067">ATP-binding</keyword>
<keyword evidence="11" id="KW-0902">Two-component regulatory system</keyword>
<evidence type="ECO:0000256" key="11">
    <source>
        <dbReference type="ARBA" id="ARBA00023012"/>
    </source>
</evidence>
<dbReference type="Proteomes" id="UP000185744">
    <property type="component" value="Unassembled WGS sequence"/>
</dbReference>
<keyword evidence="5" id="KW-0808">Transferase</keyword>
<evidence type="ECO:0000256" key="9">
    <source>
        <dbReference type="ARBA" id="ARBA00022840"/>
    </source>
</evidence>
<dbReference type="InterPro" id="IPR036890">
    <property type="entry name" value="HATPase_C_sf"/>
</dbReference>
<evidence type="ECO:0000256" key="2">
    <source>
        <dbReference type="ARBA" id="ARBA00004141"/>
    </source>
</evidence>
<protein>
    <recommendedName>
        <fullName evidence="3">histidine kinase</fullName>
        <ecNumber evidence="3">2.7.13.3</ecNumber>
    </recommendedName>
</protein>
<dbReference type="SMART" id="SM00387">
    <property type="entry name" value="HATPase_c"/>
    <property type="match status" value="1"/>
</dbReference>
<keyword evidence="4" id="KW-0597">Phosphoprotein</keyword>
<dbReference type="Gene3D" id="3.30.565.10">
    <property type="entry name" value="Histidine kinase-like ATPase, C-terminal domain"/>
    <property type="match status" value="1"/>
</dbReference>
<dbReference type="GO" id="GO:0000156">
    <property type="term" value="F:phosphorelay response regulator activity"/>
    <property type="evidence" value="ECO:0007669"/>
    <property type="project" value="TreeGrafter"/>
</dbReference>
<dbReference type="InterPro" id="IPR005467">
    <property type="entry name" value="His_kinase_dom"/>
</dbReference>
<evidence type="ECO:0000256" key="7">
    <source>
        <dbReference type="ARBA" id="ARBA00022741"/>
    </source>
</evidence>
<dbReference type="EC" id="2.7.13.3" evidence="3"/>
<organism evidence="15 16">
    <name type="scientific">Methanohalarchaeum thermophilum</name>
    <dbReference type="NCBI Taxonomy" id="1903181"/>
    <lineage>
        <taxon>Archaea</taxon>
        <taxon>Methanobacteriati</taxon>
        <taxon>Methanobacteriota</taxon>
        <taxon>Methanonatronarchaeia</taxon>
        <taxon>Methanonatronarchaeales</taxon>
        <taxon>Methanonatronarchaeaceae</taxon>
        <taxon>Candidatus Methanohalarchaeum</taxon>
    </lineage>
</organism>
<dbReference type="Gene3D" id="1.10.287.130">
    <property type="match status" value="1"/>
</dbReference>
<keyword evidence="16" id="KW-1185">Reference proteome</keyword>
<evidence type="ECO:0000256" key="4">
    <source>
        <dbReference type="ARBA" id="ARBA00022553"/>
    </source>
</evidence>
<dbReference type="CDD" id="cd00075">
    <property type="entry name" value="HATPase"/>
    <property type="match status" value="1"/>
</dbReference>
<evidence type="ECO:0000256" key="8">
    <source>
        <dbReference type="ARBA" id="ARBA00022777"/>
    </source>
</evidence>
<dbReference type="InterPro" id="IPR003661">
    <property type="entry name" value="HisK_dim/P_dom"/>
</dbReference>
<dbReference type="GO" id="GO:0000155">
    <property type="term" value="F:phosphorelay sensor kinase activity"/>
    <property type="evidence" value="ECO:0007669"/>
    <property type="project" value="InterPro"/>
</dbReference>
<dbReference type="AlphaFoldDB" id="A0A1Q6DSZ4"/>
<sequence>MNRRDNEELYSRSFFNAILDEQNDNLAVLDGSGDIVSVNKSWMDFGDSEGLEWSDYGVGKNYLDICYSARGKDSDLAKKAGKGIEAVLEGDQDNFRMEYPCHSPEKERWFLVDVSGFRFDGSVYAVVSHRNITERKRSEESLKIYREVVDVADELIGAIDDEYRYIFTNQAYKDTFVSDGVEGLRGVQVKDVLGDKAFNKLKPYFDRCLDGEKVKYTKEIDVGKNEVVYLEISDYPLRDSEGDVVGLAGVAKDVTEQKKIKKRERFLHSLLRHDVKNKNQIVKGYLELLKESDLPEEEKEKINKALDACNKSNDIIKKVRTLSKISEEEIKSVKIEKTIQEVVDENRARAQKRDMEFVVEQDCPSSDCLVEGGALLKELFNNLIENSIKHSNGNKIKITSRSKGNQVICTVEDDGEGIPQEIKNKIFEKGFKHGETSETGLGLYLVREIAESYGGKVKAKNSDMGGAKFELQLKKHKPNNSTTPP</sequence>
<evidence type="ECO:0000259" key="13">
    <source>
        <dbReference type="PROSITE" id="PS50109"/>
    </source>
</evidence>
<dbReference type="PANTHER" id="PTHR42878">
    <property type="entry name" value="TWO-COMPONENT HISTIDINE KINASE"/>
    <property type="match status" value="1"/>
</dbReference>
<dbReference type="Pfam" id="PF08448">
    <property type="entry name" value="PAS_4"/>
    <property type="match status" value="1"/>
</dbReference>
<comment type="catalytic activity">
    <reaction evidence="1">
        <text>ATP + protein L-histidine = ADP + protein N-phospho-L-histidine.</text>
        <dbReference type="EC" id="2.7.13.3"/>
    </reaction>
</comment>
<dbReference type="Gene3D" id="3.30.450.20">
    <property type="entry name" value="PAS domain"/>
    <property type="match status" value="2"/>
</dbReference>
<dbReference type="PRINTS" id="PR00344">
    <property type="entry name" value="BCTRLSENSOR"/>
</dbReference>
<dbReference type="SUPFAM" id="SSF55874">
    <property type="entry name" value="ATPase domain of HSP90 chaperone/DNA topoisomerase II/histidine kinase"/>
    <property type="match status" value="1"/>
</dbReference>
<dbReference type="InParanoid" id="A0A1Q6DSZ4"/>
<dbReference type="InterPro" id="IPR013656">
    <property type="entry name" value="PAS_4"/>
</dbReference>
<dbReference type="InterPro" id="IPR035965">
    <property type="entry name" value="PAS-like_dom_sf"/>
</dbReference>
<name>A0A1Q6DSZ4_METT1</name>
<evidence type="ECO:0000256" key="3">
    <source>
        <dbReference type="ARBA" id="ARBA00012438"/>
    </source>
</evidence>
<comment type="subcellular location">
    <subcellularLocation>
        <location evidence="2">Membrane</location>
        <topology evidence="2">Multi-pass membrane protein</topology>
    </subcellularLocation>
</comment>
<dbReference type="EMBL" id="MSDW01000002">
    <property type="protein sequence ID" value="OKY77500.1"/>
    <property type="molecule type" value="Genomic_DNA"/>
</dbReference>
<evidence type="ECO:0000313" key="15">
    <source>
        <dbReference type="EMBL" id="OKY77500.1"/>
    </source>
</evidence>
<dbReference type="PROSITE" id="PS50113">
    <property type="entry name" value="PAC"/>
    <property type="match status" value="1"/>
</dbReference>
<feature type="domain" description="Histidine kinase" evidence="13">
    <location>
        <begin position="270"/>
        <end position="477"/>
    </location>
</feature>
<dbReference type="InterPro" id="IPR004358">
    <property type="entry name" value="Sig_transdc_His_kin-like_C"/>
</dbReference>
<dbReference type="PROSITE" id="PS50109">
    <property type="entry name" value="HIS_KIN"/>
    <property type="match status" value="1"/>
</dbReference>
<keyword evidence="7" id="KW-0547">Nucleotide-binding</keyword>
<evidence type="ECO:0000256" key="5">
    <source>
        <dbReference type="ARBA" id="ARBA00022679"/>
    </source>
</evidence>
<dbReference type="InterPro" id="IPR000700">
    <property type="entry name" value="PAS-assoc_C"/>
</dbReference>
<dbReference type="Pfam" id="PF02518">
    <property type="entry name" value="HATPase_c"/>
    <property type="match status" value="1"/>
</dbReference>
<dbReference type="PANTHER" id="PTHR42878:SF7">
    <property type="entry name" value="SENSOR HISTIDINE KINASE GLRK"/>
    <property type="match status" value="1"/>
</dbReference>
<dbReference type="GO" id="GO:0005524">
    <property type="term" value="F:ATP binding"/>
    <property type="evidence" value="ECO:0007669"/>
    <property type="project" value="UniProtKB-KW"/>
</dbReference>
<evidence type="ECO:0000256" key="1">
    <source>
        <dbReference type="ARBA" id="ARBA00000085"/>
    </source>
</evidence>
<evidence type="ECO:0000256" key="6">
    <source>
        <dbReference type="ARBA" id="ARBA00022692"/>
    </source>
</evidence>
<evidence type="ECO:0000256" key="12">
    <source>
        <dbReference type="ARBA" id="ARBA00023136"/>
    </source>
</evidence>
<dbReference type="CDD" id="cd00082">
    <property type="entry name" value="HisKA"/>
    <property type="match status" value="1"/>
</dbReference>
<comment type="caution">
    <text evidence="15">The sequence shown here is derived from an EMBL/GenBank/DDBJ whole genome shotgun (WGS) entry which is preliminary data.</text>
</comment>
<gene>
    <name evidence="15" type="ORF">BTN85_2151</name>
</gene>
<accession>A0A1Q6DSZ4</accession>
<reference evidence="15" key="1">
    <citation type="submission" date="2016-12" db="EMBL/GenBank/DDBJ databases">
        <title>Discovery of methanogenic haloarchaea.</title>
        <authorList>
            <person name="Sorokin D.Y."/>
            <person name="Makarova K.S."/>
            <person name="Abbas B."/>
            <person name="Ferrer M."/>
            <person name="Golyshin P.N."/>
        </authorList>
    </citation>
    <scope>NUCLEOTIDE SEQUENCE [LARGE SCALE GENOMIC DNA]</scope>
    <source>
        <strain evidence="15">HMET1</strain>
    </source>
</reference>
<dbReference type="GO" id="GO:0030295">
    <property type="term" value="F:protein kinase activator activity"/>
    <property type="evidence" value="ECO:0007669"/>
    <property type="project" value="TreeGrafter"/>
</dbReference>
<dbReference type="InterPro" id="IPR050351">
    <property type="entry name" value="BphY/WalK/GraS-like"/>
</dbReference>
<keyword evidence="10" id="KW-1133">Transmembrane helix</keyword>
<feature type="domain" description="PAC" evidence="14">
    <location>
        <begin position="210"/>
        <end position="266"/>
    </location>
</feature>
<keyword evidence="8 15" id="KW-0418">Kinase</keyword>
<dbReference type="GO" id="GO:0016020">
    <property type="term" value="C:membrane"/>
    <property type="evidence" value="ECO:0007669"/>
    <property type="project" value="UniProtKB-SubCell"/>
</dbReference>
<dbReference type="SUPFAM" id="SSF55785">
    <property type="entry name" value="PYP-like sensor domain (PAS domain)"/>
    <property type="match status" value="2"/>
</dbReference>
<dbReference type="InterPro" id="IPR003594">
    <property type="entry name" value="HATPase_dom"/>
</dbReference>
<evidence type="ECO:0000256" key="10">
    <source>
        <dbReference type="ARBA" id="ARBA00022989"/>
    </source>
</evidence>
<proteinExistence type="predicted"/>
<dbReference type="InterPro" id="IPR000014">
    <property type="entry name" value="PAS"/>
</dbReference>
<keyword evidence="6" id="KW-0812">Transmembrane</keyword>
<dbReference type="NCBIfam" id="TIGR00229">
    <property type="entry name" value="sensory_box"/>
    <property type="match status" value="1"/>
</dbReference>
<dbReference type="GO" id="GO:0007234">
    <property type="term" value="P:osmosensory signaling via phosphorelay pathway"/>
    <property type="evidence" value="ECO:0007669"/>
    <property type="project" value="TreeGrafter"/>
</dbReference>
<dbReference type="STRING" id="1903181.BTN85_2151"/>